<dbReference type="InterPro" id="IPR043128">
    <property type="entry name" value="Rev_trsase/Diguanyl_cyclase"/>
</dbReference>
<feature type="transmembrane region" description="Helical" evidence="2">
    <location>
        <begin position="44"/>
        <end position="63"/>
    </location>
</feature>
<evidence type="ECO:0000313" key="4">
    <source>
        <dbReference type="EMBL" id="TDX33840.1"/>
    </source>
</evidence>
<evidence type="ECO:0000259" key="3">
    <source>
        <dbReference type="PROSITE" id="PS50887"/>
    </source>
</evidence>
<evidence type="ECO:0000256" key="1">
    <source>
        <dbReference type="SAM" id="MobiDB-lite"/>
    </source>
</evidence>
<feature type="transmembrane region" description="Helical" evidence="2">
    <location>
        <begin position="171"/>
        <end position="190"/>
    </location>
</feature>
<dbReference type="InterPro" id="IPR029787">
    <property type="entry name" value="Nucleotide_cyclase"/>
</dbReference>
<feature type="transmembrane region" description="Helical" evidence="2">
    <location>
        <begin position="141"/>
        <end position="165"/>
    </location>
</feature>
<feature type="region of interest" description="Disordered" evidence="1">
    <location>
        <begin position="407"/>
        <end position="449"/>
    </location>
</feature>
<evidence type="ECO:0000313" key="5">
    <source>
        <dbReference type="Proteomes" id="UP000295484"/>
    </source>
</evidence>
<keyword evidence="2" id="KW-0812">Transmembrane</keyword>
<feature type="transmembrane region" description="Helical" evidence="2">
    <location>
        <begin position="115"/>
        <end position="134"/>
    </location>
</feature>
<dbReference type="Proteomes" id="UP000295484">
    <property type="component" value="Unassembled WGS sequence"/>
</dbReference>
<dbReference type="EMBL" id="SOEB01000001">
    <property type="protein sequence ID" value="TDX33840.1"/>
    <property type="molecule type" value="Genomic_DNA"/>
</dbReference>
<gene>
    <name evidence="4" type="ORF">EV657_101269</name>
</gene>
<comment type="caution">
    <text evidence="4">The sequence shown here is derived from an EMBL/GenBank/DDBJ whole genome shotgun (WGS) entry which is preliminary data.</text>
</comment>
<feature type="transmembrane region" description="Helical" evidence="2">
    <location>
        <begin position="75"/>
        <end position="95"/>
    </location>
</feature>
<organism evidence="4 5">
    <name type="scientific">Rhodovulum visakhapatnamense</name>
    <dbReference type="NCBI Taxonomy" id="364297"/>
    <lineage>
        <taxon>Bacteria</taxon>
        <taxon>Pseudomonadati</taxon>
        <taxon>Pseudomonadota</taxon>
        <taxon>Alphaproteobacteria</taxon>
        <taxon>Rhodobacterales</taxon>
        <taxon>Paracoccaceae</taxon>
        <taxon>Rhodovulum</taxon>
    </lineage>
</organism>
<dbReference type="RefSeq" id="WP_134076891.1">
    <property type="nucleotide sequence ID" value="NZ_SOEB01000001.1"/>
</dbReference>
<feature type="transmembrane region" description="Helical" evidence="2">
    <location>
        <begin position="243"/>
        <end position="263"/>
    </location>
</feature>
<reference evidence="4 5" key="1">
    <citation type="submission" date="2019-03" db="EMBL/GenBank/DDBJ databases">
        <title>Genomic Encyclopedia of Type Strains, Phase IV (KMG-IV): sequencing the most valuable type-strain genomes for metagenomic binning, comparative biology and taxonomic classification.</title>
        <authorList>
            <person name="Goeker M."/>
        </authorList>
    </citation>
    <scope>NUCLEOTIDE SEQUENCE [LARGE SCALE GENOMIC DNA]</scope>
    <source>
        <strain evidence="4 5">JA181</strain>
    </source>
</reference>
<dbReference type="SUPFAM" id="SSF55073">
    <property type="entry name" value="Nucleotide cyclase"/>
    <property type="match status" value="1"/>
</dbReference>
<evidence type="ECO:0000256" key="2">
    <source>
        <dbReference type="SAM" id="Phobius"/>
    </source>
</evidence>
<feature type="transmembrane region" description="Helical" evidence="2">
    <location>
        <begin position="211"/>
        <end position="231"/>
    </location>
</feature>
<feature type="compositionally biased region" description="Gly residues" evidence="1">
    <location>
        <begin position="434"/>
        <end position="443"/>
    </location>
</feature>
<keyword evidence="2" id="KW-0472">Membrane</keyword>
<sequence>MPSLAAFPAHALSRQALRLLGLAMLVAALAGALPVSLFPPQREAAALHPAAAAGFMLFALSLLGRRPAGRSLKIWTGLGLGAALIGAQGLLEALLPGWPQALSGTSLPGMLATGAGFDLPSAYAVLTLNLGLAVKPFSRGAALALLAAAWAGIWWFLMGTVLSAADGRQPVAAFGLVCMLLGGLALGHVLRADPVLHPLFARGRHGLRARGLLGLALAMPWLAGLAAERLFPEARAARPALELLIALLGAAQVALVLALAASIDRAVRAEARTERFDPVAGRTSRFRPDRDLLDGKGPVGVILCAPAGHGTATDPDDRTMGRALQRATRHLRDEDSVGRWRGRNLLVVANVPSETELARMAERLALVLAPDLPEAAIGLSMAAFDEPSVEAALRRAEGALYIAERRSSRHPVRASGLADGADPSSRRPDSDPEGQGGCTGGSGPSAPRP</sequence>
<keyword evidence="2" id="KW-1133">Transmembrane helix</keyword>
<dbReference type="InterPro" id="IPR000160">
    <property type="entry name" value="GGDEF_dom"/>
</dbReference>
<dbReference type="AlphaFoldDB" id="A0A4R8G2Z3"/>
<name>A0A4R8G2Z3_9RHOB</name>
<dbReference type="PROSITE" id="PS50887">
    <property type="entry name" value="GGDEF"/>
    <property type="match status" value="1"/>
</dbReference>
<feature type="domain" description="GGDEF" evidence="3">
    <location>
        <begin position="297"/>
        <end position="417"/>
    </location>
</feature>
<accession>A0A4R8G2Z3</accession>
<dbReference type="Gene3D" id="3.30.70.270">
    <property type="match status" value="1"/>
</dbReference>
<proteinExistence type="predicted"/>
<protein>
    <recommendedName>
        <fullName evidence="3">GGDEF domain-containing protein</fullName>
    </recommendedName>
</protein>